<dbReference type="NCBIfam" id="TIGR00274">
    <property type="entry name" value="N-acetylmuramic acid 6-phosphate etherase"/>
    <property type="match status" value="1"/>
</dbReference>
<dbReference type="EC" id="4.2.1.126" evidence="3"/>
<evidence type="ECO:0000256" key="1">
    <source>
        <dbReference type="ARBA" id="ARBA00023239"/>
    </source>
</evidence>
<comment type="similarity">
    <text evidence="3">Belongs to the GCKR-like family. MurNAc-6-P etherase subfamily.</text>
</comment>
<dbReference type="GO" id="GO:0046348">
    <property type="term" value="P:amino sugar catabolic process"/>
    <property type="evidence" value="ECO:0007669"/>
    <property type="project" value="InterPro"/>
</dbReference>
<dbReference type="PANTHER" id="PTHR10088:SF4">
    <property type="entry name" value="GLUCOKINASE REGULATORY PROTEIN"/>
    <property type="match status" value="1"/>
</dbReference>
<comment type="miscellaneous">
    <text evidence="3">A lyase-type mechanism (elimination/hydration) is suggested for the cleavage of the lactyl ether bond of MurNAc 6-phosphate, with the formation of an alpha,beta-unsaturated aldehyde intermediate with (E)-stereochemistry, followed by the syn addition of water to give product.</text>
</comment>
<dbReference type="InterPro" id="IPR001347">
    <property type="entry name" value="SIS_dom"/>
</dbReference>
<organism evidence="5">
    <name type="scientific">uncultured Pyrinomonadaceae bacterium</name>
    <dbReference type="NCBI Taxonomy" id="2283094"/>
    <lineage>
        <taxon>Bacteria</taxon>
        <taxon>Pseudomonadati</taxon>
        <taxon>Acidobacteriota</taxon>
        <taxon>Blastocatellia</taxon>
        <taxon>Blastocatellales</taxon>
        <taxon>Pyrinomonadaceae</taxon>
        <taxon>environmental samples</taxon>
    </lineage>
</organism>
<dbReference type="NCBIfam" id="NF003915">
    <property type="entry name" value="PRK05441.1"/>
    <property type="match status" value="1"/>
</dbReference>
<comment type="catalytic activity">
    <reaction evidence="3">
        <text>N-acetyl-D-muramate 6-phosphate + H2O = N-acetyl-D-glucosamine 6-phosphate + (R)-lactate</text>
        <dbReference type="Rhea" id="RHEA:26410"/>
        <dbReference type="ChEBI" id="CHEBI:15377"/>
        <dbReference type="ChEBI" id="CHEBI:16004"/>
        <dbReference type="ChEBI" id="CHEBI:57513"/>
        <dbReference type="ChEBI" id="CHEBI:58722"/>
        <dbReference type="EC" id="4.2.1.126"/>
    </reaction>
</comment>
<evidence type="ECO:0000256" key="2">
    <source>
        <dbReference type="ARBA" id="ARBA00023277"/>
    </source>
</evidence>
<dbReference type="Gene3D" id="3.40.50.10490">
    <property type="entry name" value="Glucose-6-phosphate isomerase like protein, domain 1"/>
    <property type="match status" value="1"/>
</dbReference>
<dbReference type="InterPro" id="IPR040190">
    <property type="entry name" value="MURQ/GCKR"/>
</dbReference>
<dbReference type="Pfam" id="PF22645">
    <property type="entry name" value="GKRP_SIS_N"/>
    <property type="match status" value="1"/>
</dbReference>
<dbReference type="GO" id="GO:0097367">
    <property type="term" value="F:carbohydrate derivative binding"/>
    <property type="evidence" value="ECO:0007669"/>
    <property type="project" value="InterPro"/>
</dbReference>
<evidence type="ECO:0000313" key="5">
    <source>
        <dbReference type="EMBL" id="CAA9417634.1"/>
    </source>
</evidence>
<dbReference type="CDD" id="cd05007">
    <property type="entry name" value="SIS_Etherase"/>
    <property type="match status" value="1"/>
</dbReference>
<name>A0A6J4PR92_9BACT</name>
<dbReference type="GO" id="GO:0009254">
    <property type="term" value="P:peptidoglycan turnover"/>
    <property type="evidence" value="ECO:0007669"/>
    <property type="project" value="TreeGrafter"/>
</dbReference>
<keyword evidence="1 3" id="KW-0456">Lyase</keyword>
<dbReference type="InterPro" id="IPR046348">
    <property type="entry name" value="SIS_dom_sf"/>
</dbReference>
<dbReference type="GO" id="GO:0016803">
    <property type="term" value="F:ether hydrolase activity"/>
    <property type="evidence" value="ECO:0007669"/>
    <property type="project" value="TreeGrafter"/>
</dbReference>
<dbReference type="InterPro" id="IPR005488">
    <property type="entry name" value="Etherase_MurQ"/>
</dbReference>
<proteinExistence type="inferred from homology"/>
<dbReference type="SUPFAM" id="SSF53697">
    <property type="entry name" value="SIS domain"/>
    <property type="match status" value="1"/>
</dbReference>
<dbReference type="GO" id="GO:0016835">
    <property type="term" value="F:carbon-oxygen lyase activity"/>
    <property type="evidence" value="ECO:0007669"/>
    <property type="project" value="UniProtKB-UniRule"/>
</dbReference>
<dbReference type="FunFam" id="3.40.50.10490:FF:000014">
    <property type="entry name" value="N-acetylmuramic acid 6-phosphate etherase"/>
    <property type="match status" value="1"/>
</dbReference>
<reference evidence="5" key="1">
    <citation type="submission" date="2020-02" db="EMBL/GenBank/DDBJ databases">
        <authorList>
            <person name="Meier V. D."/>
        </authorList>
    </citation>
    <scope>NUCLEOTIDE SEQUENCE</scope>
    <source>
        <strain evidence="5">AVDCRST_MAG74</strain>
    </source>
</reference>
<feature type="active site" evidence="3">
    <location>
        <position position="112"/>
    </location>
</feature>
<protein>
    <recommendedName>
        <fullName evidence="3">N-acetylmuramic acid 6-phosphate etherase</fullName>
        <shortName evidence="3">MurNAc-6-P etherase</shortName>
        <ecNumber evidence="3">4.2.1.126</ecNumber>
    </recommendedName>
    <alternativeName>
        <fullName evidence="3">N-acetylmuramic acid 6-phosphate hydrolase</fullName>
    </alternativeName>
    <alternativeName>
        <fullName evidence="3">N-acetylmuramic acid 6-phosphate lyase</fullName>
    </alternativeName>
</protein>
<keyword evidence="2 3" id="KW-0119">Carbohydrate metabolism</keyword>
<dbReference type="PROSITE" id="PS51464">
    <property type="entry name" value="SIS"/>
    <property type="match status" value="1"/>
</dbReference>
<dbReference type="Gene3D" id="1.10.8.1080">
    <property type="match status" value="1"/>
</dbReference>
<dbReference type="UniPathway" id="UPA00342"/>
<dbReference type="EMBL" id="CADCUR010000253">
    <property type="protein sequence ID" value="CAA9417634.1"/>
    <property type="molecule type" value="Genomic_DNA"/>
</dbReference>
<dbReference type="PANTHER" id="PTHR10088">
    <property type="entry name" value="GLUCOKINASE REGULATORY PROTEIN"/>
    <property type="match status" value="1"/>
</dbReference>
<accession>A0A6J4PR92</accession>
<comment type="function">
    <text evidence="3">Specifically catalyzes the cleavage of the D-lactyl ether substituent of MurNAc 6-phosphate, producing GlcNAc 6-phosphate and D-lactate.</text>
</comment>
<comment type="pathway">
    <text evidence="3">Amino-sugar metabolism; N-acetylmuramate degradation.</text>
</comment>
<dbReference type="AlphaFoldDB" id="A0A6J4PR92"/>
<comment type="subunit">
    <text evidence="3">Homodimer.</text>
</comment>
<dbReference type="InterPro" id="IPR005486">
    <property type="entry name" value="Glucokinase_regulatory_CS"/>
</dbReference>
<dbReference type="HAMAP" id="MF_00068">
    <property type="entry name" value="MurQ"/>
    <property type="match status" value="1"/>
</dbReference>
<dbReference type="NCBIfam" id="NF009222">
    <property type="entry name" value="PRK12570.1"/>
    <property type="match status" value="1"/>
</dbReference>
<gene>
    <name evidence="3" type="primary">murQ</name>
    <name evidence="5" type="ORF">AVDCRST_MAG74-2729</name>
</gene>
<feature type="domain" description="SIS" evidence="4">
    <location>
        <begin position="53"/>
        <end position="216"/>
    </location>
</feature>
<dbReference type="PROSITE" id="PS01272">
    <property type="entry name" value="GCKR"/>
    <property type="match status" value="1"/>
</dbReference>
<evidence type="ECO:0000256" key="3">
    <source>
        <dbReference type="HAMAP-Rule" id="MF_00068"/>
    </source>
</evidence>
<sequence>MSIPITEQENPRTAEIDKLPTLEAIRLINDEDKTVAPAIEKVLPEIAASVDRIVERLKNGGRLFYVGSGTSGRLGVLDASEIPPTFGVSYDLIQGVIAGGYDALYKATESSEDDKDAGADDLKKRGVTEKDAVVGIAASGRTPYTIGAIEYGKSLGCFTACVTCVPDSAITKAAESSIAPIVGAEVIAGSSRMKAGTAQKMILNMISTAVMIRLGYVKGNRMTNVKSSNVKLKERSARILMSETNLDEAAANNLMNKANDDLRVAIVMHKANINAEAAKKKLAENNFVIEKTIESIK</sequence>
<dbReference type="GO" id="GO:0097173">
    <property type="term" value="P:N-acetylmuramic acid catabolic process"/>
    <property type="evidence" value="ECO:0007669"/>
    <property type="project" value="UniProtKB-UniPathway"/>
</dbReference>
<evidence type="ECO:0000259" key="4">
    <source>
        <dbReference type="PROSITE" id="PS51464"/>
    </source>
</evidence>
<feature type="active site" description="Proton donor" evidence="3">
    <location>
        <position position="81"/>
    </location>
</feature>